<gene>
    <name evidence="4" type="ORF">STCU_06190</name>
</gene>
<feature type="compositionally biased region" description="Pro residues" evidence="3">
    <location>
        <begin position="150"/>
        <end position="160"/>
    </location>
</feature>
<dbReference type="Gene3D" id="3.80.10.10">
    <property type="entry name" value="Ribonuclease Inhibitor"/>
    <property type="match status" value="1"/>
</dbReference>
<dbReference type="InterPro" id="IPR032675">
    <property type="entry name" value="LRR_dom_sf"/>
</dbReference>
<evidence type="ECO:0000256" key="1">
    <source>
        <dbReference type="ARBA" id="ARBA00022614"/>
    </source>
</evidence>
<evidence type="ECO:0000313" key="5">
    <source>
        <dbReference type="Proteomes" id="UP000015354"/>
    </source>
</evidence>
<feature type="compositionally biased region" description="Low complexity" evidence="3">
    <location>
        <begin position="194"/>
        <end position="215"/>
    </location>
</feature>
<accession>S9U750</accession>
<protein>
    <submittedName>
        <fullName evidence="4">Protein C21orf2</fullName>
    </submittedName>
</protein>
<feature type="region of interest" description="Disordered" evidence="3">
    <location>
        <begin position="267"/>
        <end position="286"/>
    </location>
</feature>
<feature type="compositionally biased region" description="Polar residues" evidence="3">
    <location>
        <begin position="174"/>
        <end position="184"/>
    </location>
</feature>
<feature type="compositionally biased region" description="Basic and acidic residues" evidence="3">
    <location>
        <begin position="267"/>
        <end position="277"/>
    </location>
</feature>
<dbReference type="OrthoDB" id="1517790at2759"/>
<evidence type="ECO:0000256" key="2">
    <source>
        <dbReference type="ARBA" id="ARBA00022737"/>
    </source>
</evidence>
<dbReference type="InterPro" id="IPR001611">
    <property type="entry name" value="Leu-rich_rpt"/>
</dbReference>
<dbReference type="AlphaFoldDB" id="S9U750"/>
<feature type="region of interest" description="Disordered" evidence="3">
    <location>
        <begin position="127"/>
        <end position="220"/>
    </location>
</feature>
<keyword evidence="2" id="KW-0677">Repeat</keyword>
<evidence type="ECO:0000256" key="3">
    <source>
        <dbReference type="SAM" id="MobiDB-lite"/>
    </source>
</evidence>
<keyword evidence="1" id="KW-0433">Leucine-rich repeat</keyword>
<dbReference type="SUPFAM" id="SSF52058">
    <property type="entry name" value="L domain-like"/>
    <property type="match status" value="1"/>
</dbReference>
<evidence type="ECO:0000313" key="4">
    <source>
        <dbReference type="EMBL" id="EPY26567.1"/>
    </source>
</evidence>
<dbReference type="Proteomes" id="UP000015354">
    <property type="component" value="Unassembled WGS sequence"/>
</dbReference>
<organism evidence="4 5">
    <name type="scientific">Strigomonas culicis</name>
    <dbReference type="NCBI Taxonomy" id="28005"/>
    <lineage>
        <taxon>Eukaryota</taxon>
        <taxon>Discoba</taxon>
        <taxon>Euglenozoa</taxon>
        <taxon>Kinetoplastea</taxon>
        <taxon>Metakinetoplastina</taxon>
        <taxon>Trypanosomatida</taxon>
        <taxon>Trypanosomatidae</taxon>
        <taxon>Strigomonadinae</taxon>
        <taxon>Strigomonas</taxon>
    </lineage>
</organism>
<keyword evidence="5" id="KW-1185">Reference proteome</keyword>
<dbReference type="EMBL" id="ATMH01006190">
    <property type="protein sequence ID" value="EPY26567.1"/>
    <property type="molecule type" value="Genomic_DNA"/>
</dbReference>
<dbReference type="Pfam" id="PF14580">
    <property type="entry name" value="LRR_9"/>
    <property type="match status" value="1"/>
</dbReference>
<proteinExistence type="predicted"/>
<comment type="caution">
    <text evidence="4">The sequence shown here is derived from an EMBL/GenBank/DDBJ whole genome shotgun (WGS) entry which is preliminary data.</text>
</comment>
<name>S9U750_9TRYP</name>
<sequence length="286" mass="30654">MTTLTMAMVLDKTKVDSADHVRHLNLWGEQLTDVSVVQQLKHLEVLALATNKISSLKPFAACEGLQELYLRKNAVASLLEVTSLTGLKKLGTLWLMDNPCAKHPYYRDFVLHCCPYLKQLDNAPVTPEERAEAARRLSPKVLDGILGRTPAPPATPPKSPATPLVQPRALSGSAAPSAQNSPPTSNGPPRARKSSSAQPTAPPRAAASPSAGSTPVDSDGVGLAADSPAAVLVTTVPAQRAMLLSIVSLLPELTAESLEMLRKEVQEQLERQRERPVRLITNSPSH</sequence>
<reference evidence="4 5" key="1">
    <citation type="journal article" date="2013" name="PLoS ONE">
        <title>Predicting the Proteins of Angomonas deanei, Strigomonas culicis and Their Respective Endosymbionts Reveals New Aspects of the Trypanosomatidae Family.</title>
        <authorList>
            <person name="Motta M.C."/>
            <person name="Martins A.C."/>
            <person name="de Souza S.S."/>
            <person name="Catta-Preta C.M."/>
            <person name="Silva R."/>
            <person name="Klein C.C."/>
            <person name="de Almeida L.G."/>
            <person name="de Lima Cunha O."/>
            <person name="Ciapina L.P."/>
            <person name="Brocchi M."/>
            <person name="Colabardini A.C."/>
            <person name="de Araujo Lima B."/>
            <person name="Machado C.R."/>
            <person name="de Almeida Soares C.M."/>
            <person name="Probst C.M."/>
            <person name="de Menezes C.B."/>
            <person name="Thompson C.E."/>
            <person name="Bartholomeu D.C."/>
            <person name="Gradia D.F."/>
            <person name="Pavoni D.P."/>
            <person name="Grisard E.C."/>
            <person name="Fantinatti-Garboggini F."/>
            <person name="Marchini F.K."/>
            <person name="Rodrigues-Luiz G.F."/>
            <person name="Wagner G."/>
            <person name="Goldman G.H."/>
            <person name="Fietto J.L."/>
            <person name="Elias M.C."/>
            <person name="Goldman M.H."/>
            <person name="Sagot M.F."/>
            <person name="Pereira M."/>
            <person name="Stoco P.H."/>
            <person name="de Mendonca-Neto R.P."/>
            <person name="Teixeira S.M."/>
            <person name="Maciel T.E."/>
            <person name="de Oliveira Mendes T.A."/>
            <person name="Urmenyi T.P."/>
            <person name="de Souza W."/>
            <person name="Schenkman S."/>
            <person name="de Vasconcelos A.T."/>
        </authorList>
    </citation>
    <scope>NUCLEOTIDE SEQUENCE [LARGE SCALE GENOMIC DNA]</scope>
</reference>
<dbReference type="PROSITE" id="PS51450">
    <property type="entry name" value="LRR"/>
    <property type="match status" value="1"/>
</dbReference>
<dbReference type="PANTHER" id="PTHR18849">
    <property type="entry name" value="LEUCINE RICH REPEAT PROTEIN"/>
    <property type="match status" value="1"/>
</dbReference>
<dbReference type="PANTHER" id="PTHR18849:SF0">
    <property type="entry name" value="CILIA- AND FLAGELLA-ASSOCIATED PROTEIN 410-RELATED"/>
    <property type="match status" value="1"/>
</dbReference>